<name>A0A5Q0C9Y0_9HYPH</name>
<dbReference type="EMBL" id="CP043499">
    <property type="protein sequence ID" value="QFY62696.1"/>
    <property type="molecule type" value="Genomic_DNA"/>
</dbReference>
<evidence type="ECO:0000313" key="2">
    <source>
        <dbReference type="Proteomes" id="UP000326881"/>
    </source>
</evidence>
<geneLocation type="plasmid" evidence="1 2">
    <name>unnamed</name>
</geneLocation>
<dbReference type="Proteomes" id="UP000326881">
    <property type="component" value="Plasmid unnamed"/>
</dbReference>
<organism evidence="1 2">
    <name type="scientific">Rhizobium grahamii</name>
    <dbReference type="NCBI Taxonomy" id="1120045"/>
    <lineage>
        <taxon>Bacteria</taxon>
        <taxon>Pseudomonadati</taxon>
        <taxon>Pseudomonadota</taxon>
        <taxon>Alphaproteobacteria</taxon>
        <taxon>Hyphomicrobiales</taxon>
        <taxon>Rhizobiaceae</taxon>
        <taxon>Rhizobium/Agrobacterium group</taxon>
        <taxon>Rhizobium</taxon>
    </lineage>
</organism>
<dbReference type="AlphaFoldDB" id="A0A5Q0C9Y0"/>
<reference evidence="1 2" key="1">
    <citation type="submission" date="2019-08" db="EMBL/GenBank/DDBJ databases">
        <title>Prosopis cineraria nodule microbiome.</title>
        <authorList>
            <person name="Ali R."/>
            <person name="Chaluvadi S.R."/>
            <person name="Wang X."/>
        </authorList>
    </citation>
    <scope>NUCLEOTIDE SEQUENCE [LARGE SCALE GENOMIC DNA]</scope>
    <source>
        <strain evidence="1 2">BG7</strain>
        <plasmid evidence="1 2">unnamed</plasmid>
    </source>
</reference>
<protein>
    <submittedName>
        <fullName evidence="1">Uncharacterized protein</fullName>
    </submittedName>
</protein>
<dbReference type="KEGG" id="rgr:FZ934_20160"/>
<keyword evidence="2" id="KW-1185">Reference proteome</keyword>
<sequence length="84" mass="9357">MSHNHLSKVLRHLALTSADRVWFDDEPYALVVRTLAGCSFVYDSYPRRVLVMTNAELDACLASGRGRVEYGFYTPACAETRASG</sequence>
<keyword evidence="1" id="KW-0614">Plasmid</keyword>
<gene>
    <name evidence="1" type="ORF">FZ934_20160</name>
</gene>
<dbReference type="RefSeq" id="WP_153272684.1">
    <property type="nucleotide sequence ID" value="NZ_CP043499.1"/>
</dbReference>
<proteinExistence type="predicted"/>
<evidence type="ECO:0000313" key="1">
    <source>
        <dbReference type="EMBL" id="QFY62696.1"/>
    </source>
</evidence>
<accession>A0A5Q0C9Y0</accession>